<dbReference type="CDD" id="cd23081">
    <property type="entry name" value="cpPDZ_EcRseP-like"/>
    <property type="match status" value="1"/>
</dbReference>
<evidence type="ECO:0000259" key="12">
    <source>
        <dbReference type="PROSITE" id="PS50106"/>
    </source>
</evidence>
<dbReference type="AlphaFoldDB" id="A0AB74TGT5"/>
<dbReference type="SUPFAM" id="SSF50156">
    <property type="entry name" value="PDZ domain-like"/>
    <property type="match status" value="1"/>
</dbReference>
<dbReference type="InterPro" id="IPR001478">
    <property type="entry name" value="PDZ"/>
</dbReference>
<evidence type="ECO:0000256" key="1">
    <source>
        <dbReference type="ARBA" id="ARBA00001947"/>
    </source>
</evidence>
<dbReference type="Gene3D" id="2.30.42.10">
    <property type="match status" value="1"/>
</dbReference>
<proteinExistence type="inferred from homology"/>
<dbReference type="SMART" id="SM00228">
    <property type="entry name" value="PDZ"/>
    <property type="match status" value="1"/>
</dbReference>
<dbReference type="PANTHER" id="PTHR42837">
    <property type="entry name" value="REGULATOR OF SIGMA-E PROTEASE RSEP"/>
    <property type="match status" value="1"/>
</dbReference>
<dbReference type="InterPro" id="IPR041489">
    <property type="entry name" value="PDZ_6"/>
</dbReference>
<accession>A0AB74TGT5</accession>
<keyword evidence="5 11" id="KW-0812">Transmembrane</keyword>
<dbReference type="EMBL" id="CP142433">
    <property type="protein sequence ID" value="XBC46251.1"/>
    <property type="molecule type" value="Genomic_DNA"/>
</dbReference>
<organism evidence="13">
    <name type="scientific">Dolosigranulum savutiense</name>
    <dbReference type="NCBI Taxonomy" id="3110288"/>
    <lineage>
        <taxon>Bacteria</taxon>
        <taxon>Bacillati</taxon>
        <taxon>Bacillota</taxon>
        <taxon>Bacilli</taxon>
        <taxon>Lactobacillales</taxon>
        <taxon>Carnobacteriaceae</taxon>
        <taxon>Dolosigranulum</taxon>
    </lineage>
</organism>
<dbReference type="InterPro" id="IPR008915">
    <property type="entry name" value="Peptidase_M50"/>
</dbReference>
<keyword evidence="6" id="KW-0378">Hydrolase</keyword>
<dbReference type="InterPro" id="IPR036034">
    <property type="entry name" value="PDZ_sf"/>
</dbReference>
<feature type="domain" description="PDZ" evidence="12">
    <location>
        <begin position="209"/>
        <end position="245"/>
    </location>
</feature>
<feature type="transmembrane region" description="Helical" evidence="11">
    <location>
        <begin position="400"/>
        <end position="419"/>
    </location>
</feature>
<comment type="subcellular location">
    <subcellularLocation>
        <location evidence="2">Membrane</location>
        <topology evidence="2">Multi-pass membrane protein</topology>
    </subcellularLocation>
</comment>
<evidence type="ECO:0000256" key="7">
    <source>
        <dbReference type="ARBA" id="ARBA00022833"/>
    </source>
</evidence>
<evidence type="ECO:0000256" key="5">
    <source>
        <dbReference type="ARBA" id="ARBA00022692"/>
    </source>
</evidence>
<dbReference type="GO" id="GO:0006508">
    <property type="term" value="P:proteolysis"/>
    <property type="evidence" value="ECO:0007669"/>
    <property type="project" value="UniProtKB-KW"/>
</dbReference>
<dbReference type="PROSITE" id="PS50106">
    <property type="entry name" value="PDZ"/>
    <property type="match status" value="1"/>
</dbReference>
<keyword evidence="8 11" id="KW-1133">Transmembrane helix</keyword>
<feature type="transmembrane region" description="Helical" evidence="11">
    <location>
        <begin position="6"/>
        <end position="28"/>
    </location>
</feature>
<evidence type="ECO:0000256" key="8">
    <source>
        <dbReference type="ARBA" id="ARBA00022989"/>
    </source>
</evidence>
<evidence type="ECO:0000256" key="3">
    <source>
        <dbReference type="ARBA" id="ARBA00007931"/>
    </source>
</evidence>
<dbReference type="InterPro" id="IPR004387">
    <property type="entry name" value="Pept_M50_Zn"/>
</dbReference>
<evidence type="ECO:0000256" key="6">
    <source>
        <dbReference type="ARBA" id="ARBA00022801"/>
    </source>
</evidence>
<evidence type="ECO:0000256" key="11">
    <source>
        <dbReference type="SAM" id="Phobius"/>
    </source>
</evidence>
<dbReference type="RefSeq" id="WP_347300575.1">
    <property type="nucleotide sequence ID" value="NZ_CP142433.1"/>
</dbReference>
<evidence type="ECO:0000256" key="4">
    <source>
        <dbReference type="ARBA" id="ARBA00022670"/>
    </source>
</evidence>
<protein>
    <submittedName>
        <fullName evidence="13">Site-2 protease family protein</fullName>
    </submittedName>
</protein>
<reference evidence="13" key="1">
    <citation type="submission" date="2023-12" db="EMBL/GenBank/DDBJ databases">
        <title>Dolosigranulum savutii sp. nov. isolated from human upper respiratory samples collected in Botswana.</title>
        <authorList>
            <person name="Kelly M.S."/>
        </authorList>
    </citation>
    <scope>NUCLEOTIDE SEQUENCE</scope>
    <source>
        <strain evidence="13">MSK433</strain>
    </source>
</reference>
<dbReference type="GO" id="GO:0016020">
    <property type="term" value="C:membrane"/>
    <property type="evidence" value="ECO:0007669"/>
    <property type="project" value="UniProtKB-SubCell"/>
</dbReference>
<keyword evidence="9" id="KW-0482">Metalloprotease</keyword>
<comment type="similarity">
    <text evidence="3">Belongs to the peptidase M50B family.</text>
</comment>
<dbReference type="CDD" id="cd06163">
    <property type="entry name" value="S2P-M50_PDZ_RseP-like"/>
    <property type="match status" value="1"/>
</dbReference>
<gene>
    <name evidence="13" type="ORF">VUQ08_01160</name>
</gene>
<dbReference type="GO" id="GO:0004222">
    <property type="term" value="F:metalloendopeptidase activity"/>
    <property type="evidence" value="ECO:0007669"/>
    <property type="project" value="InterPro"/>
</dbReference>
<dbReference type="PANTHER" id="PTHR42837:SF2">
    <property type="entry name" value="MEMBRANE METALLOPROTEASE ARASP2, CHLOROPLASTIC-RELATED"/>
    <property type="match status" value="1"/>
</dbReference>
<keyword evidence="10 11" id="KW-0472">Membrane</keyword>
<keyword evidence="7" id="KW-0862">Zinc</keyword>
<feature type="transmembrane region" description="Helical" evidence="11">
    <location>
        <begin position="180"/>
        <end position="200"/>
    </location>
</feature>
<keyword evidence="4 13" id="KW-0645">Protease</keyword>
<feature type="transmembrane region" description="Helical" evidence="11">
    <location>
        <begin position="350"/>
        <end position="371"/>
    </location>
</feature>
<evidence type="ECO:0000256" key="10">
    <source>
        <dbReference type="ARBA" id="ARBA00023136"/>
    </source>
</evidence>
<dbReference type="Pfam" id="PF02163">
    <property type="entry name" value="Peptidase_M50"/>
    <property type="match status" value="1"/>
</dbReference>
<evidence type="ECO:0000313" key="13">
    <source>
        <dbReference type="EMBL" id="XBC46251.1"/>
    </source>
</evidence>
<comment type="cofactor">
    <cofactor evidence="1">
        <name>Zn(2+)</name>
        <dbReference type="ChEBI" id="CHEBI:29105"/>
    </cofactor>
</comment>
<name>A0AB74TGT5_9LACT</name>
<dbReference type="Pfam" id="PF17820">
    <property type="entry name" value="PDZ_6"/>
    <property type="match status" value="1"/>
</dbReference>
<evidence type="ECO:0000256" key="2">
    <source>
        <dbReference type="ARBA" id="ARBA00004141"/>
    </source>
</evidence>
<evidence type="ECO:0000256" key="9">
    <source>
        <dbReference type="ARBA" id="ARBA00023049"/>
    </source>
</evidence>
<sequence>MTIVQSILMFIIVFGVLVFIHELGHYLFAKRAGILVREFAIGFGPKLMSIRKGETAYTLRMLPLGGYVMMAGYEEDDDIRSGMFVSVEFNPQNEITHIDTTQEVQLNNALPLEVQDFDLVDELYLVGRVQGQEELERFKVGETALVTQENGVAVQIAPRNRRFNHAKVGDKMLTNFAGPLNNFILAIILFMALAFIQGGAPPTFNSSPIIGDILPNSPAQTAQIQPGDKIVAIDGEAVDTIEAVSDTISKHPNEPIMLDVQRDVGRQTLEVTPEQVEAPNGETIGQIGIVYARENGFLAKVSFGFTQTWDVIKQLVGAFAGLFTGRLGVDQLGGPVAVFQVTDSVVQTSGFIGLLSLAAGLSANLGFVNLIPIPGLDGGKLLLNIVELLRGKPISEEKEMMITMVGALFLIGLMIVVTWNDIQNFF</sequence>